<dbReference type="Proteomes" id="UP000298355">
    <property type="component" value="Unassembled WGS sequence"/>
</dbReference>
<evidence type="ECO:0000256" key="1">
    <source>
        <dbReference type="SAM" id="MobiDB-lite"/>
    </source>
</evidence>
<feature type="domain" description="MOSC" evidence="2">
    <location>
        <begin position="55"/>
        <end position="203"/>
    </location>
</feature>
<dbReference type="InterPro" id="IPR011037">
    <property type="entry name" value="Pyrv_Knase-like_insert_dom_sf"/>
</dbReference>
<proteinExistence type="predicted"/>
<evidence type="ECO:0000259" key="2">
    <source>
        <dbReference type="PROSITE" id="PS51340"/>
    </source>
</evidence>
<evidence type="ECO:0000313" key="3">
    <source>
        <dbReference type="EMBL" id="TFC95357.1"/>
    </source>
</evidence>
<dbReference type="PANTHER" id="PTHR36930">
    <property type="entry name" value="METAL-SULFUR CLUSTER BIOSYNTHESIS PROTEINS YUAD-RELATED"/>
    <property type="match status" value="1"/>
</dbReference>
<dbReference type="InterPro" id="IPR005302">
    <property type="entry name" value="MoCF_Sase_C"/>
</dbReference>
<name>A0ABY2IUR7_9MICO</name>
<keyword evidence="4" id="KW-1185">Reference proteome</keyword>
<feature type="compositionally biased region" description="Low complexity" evidence="1">
    <location>
        <begin position="1"/>
        <end position="41"/>
    </location>
</feature>
<dbReference type="RefSeq" id="WP_134364530.1">
    <property type="nucleotide sequence ID" value="NZ_SOGJ01000034.1"/>
</dbReference>
<dbReference type="EMBL" id="SOGJ01000034">
    <property type="protein sequence ID" value="TFC95357.1"/>
    <property type="molecule type" value="Genomic_DNA"/>
</dbReference>
<organism evidence="3 4">
    <name type="scientific">Cryobacterium breve</name>
    <dbReference type="NCBI Taxonomy" id="1259258"/>
    <lineage>
        <taxon>Bacteria</taxon>
        <taxon>Bacillati</taxon>
        <taxon>Actinomycetota</taxon>
        <taxon>Actinomycetes</taxon>
        <taxon>Micrococcales</taxon>
        <taxon>Microbacteriaceae</taxon>
        <taxon>Cryobacterium</taxon>
    </lineage>
</organism>
<dbReference type="SUPFAM" id="SSF50800">
    <property type="entry name" value="PK beta-barrel domain-like"/>
    <property type="match status" value="1"/>
</dbReference>
<sequence length="215" mass="22195">MTQDSTPTVPGTATATVTATGTGTGTATVTATAPDTSTGTVESVSRDDRHRFSKATVPDIRLIAGFGVEGDAHAGPTTQHRYLVGKDPTRPNLTQVHLMPAELFDELSGAFEVAPGELGENVTTRGLDLVRLPLGARLRLGSAAVVEITGMRNPCSLINGYQKGLMKSLITTDASGQAIRRAGIMGIVIVGGTVAPGDAIRVELPAGEQRPLGVV</sequence>
<dbReference type="Pfam" id="PF03473">
    <property type="entry name" value="MOSC"/>
    <property type="match status" value="1"/>
</dbReference>
<evidence type="ECO:0000313" key="4">
    <source>
        <dbReference type="Proteomes" id="UP000298355"/>
    </source>
</evidence>
<dbReference type="PANTHER" id="PTHR36930:SF1">
    <property type="entry name" value="MOSC DOMAIN-CONTAINING PROTEIN"/>
    <property type="match status" value="1"/>
</dbReference>
<comment type="caution">
    <text evidence="3">The sequence shown here is derived from an EMBL/GenBank/DDBJ whole genome shotgun (WGS) entry which is preliminary data.</text>
</comment>
<feature type="region of interest" description="Disordered" evidence="1">
    <location>
        <begin position="1"/>
        <end position="50"/>
    </location>
</feature>
<protein>
    <submittedName>
        <fullName evidence="3">MOSC domain-containing protein</fullName>
    </submittedName>
</protein>
<accession>A0ABY2IUR7</accession>
<gene>
    <name evidence="3" type="ORF">E3O65_15010</name>
</gene>
<dbReference type="InterPro" id="IPR052716">
    <property type="entry name" value="MOSC_domain"/>
</dbReference>
<reference evidence="3 4" key="1">
    <citation type="submission" date="2019-03" db="EMBL/GenBank/DDBJ databases">
        <title>Genomics of glacier-inhabiting Cryobacterium strains.</title>
        <authorList>
            <person name="Liu Q."/>
            <person name="Xin Y.-H."/>
        </authorList>
    </citation>
    <scope>NUCLEOTIDE SEQUENCE [LARGE SCALE GENOMIC DNA]</scope>
    <source>
        <strain evidence="3 4">TMT4-23</strain>
    </source>
</reference>
<dbReference type="PROSITE" id="PS51340">
    <property type="entry name" value="MOSC"/>
    <property type="match status" value="1"/>
</dbReference>
<dbReference type="Gene3D" id="2.40.33.20">
    <property type="entry name" value="PK beta-barrel domain-like"/>
    <property type="match status" value="1"/>
</dbReference>